<proteinExistence type="predicted"/>
<dbReference type="PANTHER" id="PTHR37299:SF1">
    <property type="entry name" value="STAGE 0 SPORULATION PROTEIN A HOMOLOG"/>
    <property type="match status" value="1"/>
</dbReference>
<evidence type="ECO:0000313" key="5">
    <source>
        <dbReference type="Proteomes" id="UP000773462"/>
    </source>
</evidence>
<dbReference type="PROSITE" id="PS50110">
    <property type="entry name" value="RESPONSE_REGULATORY"/>
    <property type="match status" value="1"/>
</dbReference>
<dbReference type="GO" id="GO:0003677">
    <property type="term" value="F:DNA binding"/>
    <property type="evidence" value="ECO:0007669"/>
    <property type="project" value="UniProtKB-KW"/>
</dbReference>
<dbReference type="Gene3D" id="2.40.50.1020">
    <property type="entry name" value="LytTr DNA-binding domain"/>
    <property type="match status" value="1"/>
</dbReference>
<name>A0ABS4NXF6_9BACL</name>
<keyword evidence="5" id="KW-1185">Reference proteome</keyword>
<reference evidence="4 5" key="1">
    <citation type="submission" date="2021-03" db="EMBL/GenBank/DDBJ databases">
        <title>Genomic Encyclopedia of Type Strains, Phase IV (KMG-IV): sequencing the most valuable type-strain genomes for metagenomic binning, comparative biology and taxonomic classification.</title>
        <authorList>
            <person name="Goeker M."/>
        </authorList>
    </citation>
    <scope>NUCLEOTIDE SEQUENCE [LARGE SCALE GENOMIC DNA]</scope>
    <source>
        <strain evidence="4 5">DSM 101953</strain>
    </source>
</reference>
<dbReference type="Pfam" id="PF00072">
    <property type="entry name" value="Response_reg"/>
    <property type="match status" value="1"/>
</dbReference>
<evidence type="ECO:0000313" key="4">
    <source>
        <dbReference type="EMBL" id="MBP2114738.1"/>
    </source>
</evidence>
<organism evidence="4 5">
    <name type="scientific">Paenibacillus silagei</name>
    <dbReference type="NCBI Taxonomy" id="1670801"/>
    <lineage>
        <taxon>Bacteria</taxon>
        <taxon>Bacillati</taxon>
        <taxon>Bacillota</taxon>
        <taxon>Bacilli</taxon>
        <taxon>Bacillales</taxon>
        <taxon>Paenibacillaceae</taxon>
        <taxon>Paenibacillus</taxon>
    </lineage>
</organism>
<dbReference type="InterPro" id="IPR001789">
    <property type="entry name" value="Sig_transdc_resp-reg_receiver"/>
</dbReference>
<dbReference type="SUPFAM" id="SSF52172">
    <property type="entry name" value="CheY-like"/>
    <property type="match status" value="1"/>
</dbReference>
<dbReference type="InterPro" id="IPR046947">
    <property type="entry name" value="LytR-like"/>
</dbReference>
<dbReference type="Gene3D" id="3.40.50.2300">
    <property type="match status" value="1"/>
</dbReference>
<protein>
    <submittedName>
        <fullName evidence="4">DNA-binding LytR/AlgR family response regulator</fullName>
    </submittedName>
</protein>
<accession>A0ABS4NXF6</accession>
<feature type="domain" description="HTH LytTR-type" evidence="3">
    <location>
        <begin position="135"/>
        <end position="239"/>
    </location>
</feature>
<dbReference type="SMART" id="SM00448">
    <property type="entry name" value="REC"/>
    <property type="match status" value="1"/>
</dbReference>
<keyword evidence="4" id="KW-0238">DNA-binding</keyword>
<dbReference type="InterPro" id="IPR007492">
    <property type="entry name" value="LytTR_DNA-bd_dom"/>
</dbReference>
<dbReference type="Pfam" id="PF04397">
    <property type="entry name" value="LytTR"/>
    <property type="match status" value="1"/>
</dbReference>
<dbReference type="EMBL" id="JAGGLV010000020">
    <property type="protein sequence ID" value="MBP2114738.1"/>
    <property type="molecule type" value="Genomic_DNA"/>
</dbReference>
<evidence type="ECO:0000259" key="3">
    <source>
        <dbReference type="PROSITE" id="PS50930"/>
    </source>
</evidence>
<gene>
    <name evidence="4" type="ORF">J2Z70_004922</name>
</gene>
<keyword evidence="1" id="KW-0597">Phosphoprotein</keyword>
<dbReference type="PANTHER" id="PTHR37299">
    <property type="entry name" value="TRANSCRIPTIONAL REGULATOR-RELATED"/>
    <property type="match status" value="1"/>
</dbReference>
<evidence type="ECO:0000259" key="2">
    <source>
        <dbReference type="PROSITE" id="PS50110"/>
    </source>
</evidence>
<dbReference type="SMART" id="SM00850">
    <property type="entry name" value="LytTR"/>
    <property type="match status" value="1"/>
</dbReference>
<dbReference type="RefSeq" id="WP_209877432.1">
    <property type="nucleotide sequence ID" value="NZ_JAGGLV010000020.1"/>
</dbReference>
<comment type="caution">
    <text evidence="4">The sequence shown here is derived from an EMBL/GenBank/DDBJ whole genome shotgun (WGS) entry which is preliminary data.</text>
</comment>
<evidence type="ECO:0000256" key="1">
    <source>
        <dbReference type="PROSITE-ProRule" id="PRU00169"/>
    </source>
</evidence>
<dbReference type="PROSITE" id="PS50930">
    <property type="entry name" value="HTH_LYTTR"/>
    <property type="match status" value="1"/>
</dbReference>
<feature type="modified residue" description="4-aspartylphosphate" evidence="1">
    <location>
        <position position="60"/>
    </location>
</feature>
<feature type="domain" description="Response regulatory" evidence="2">
    <location>
        <begin position="3"/>
        <end position="124"/>
    </location>
</feature>
<dbReference type="InterPro" id="IPR011006">
    <property type="entry name" value="CheY-like_superfamily"/>
</dbReference>
<dbReference type="Proteomes" id="UP000773462">
    <property type="component" value="Unassembled WGS sequence"/>
</dbReference>
<sequence>MYRVAICEDEEQQRERVKRILVGLSVKTDTEFEIELFSSGEDLISHYERGGAPFHILILDVEMGGMNGIMAARRLRSQKHFDEQIIFLTSYPEYMVESFDVITFQYLIKPVAPQLLEEKILKLCDYFQAQDKKFMVIKSGYEEVVLRHDDIIGIEAAKSLTVKSKLHVITTTGIYETRGIIAEYASALRDSHFLHIHRSIIINLLHVHKFAGGSVLMSGGQEFPIGRSKIKEVKDFYTKFMIMKGSSYDSL</sequence>